<accession>A0A183EVW2</accession>
<evidence type="ECO:0000256" key="1">
    <source>
        <dbReference type="ARBA" id="ARBA00004273"/>
    </source>
</evidence>
<evidence type="ECO:0000256" key="4">
    <source>
        <dbReference type="ARBA" id="ARBA00023136"/>
    </source>
</evidence>
<evidence type="ECO:0000256" key="3">
    <source>
        <dbReference type="ARBA" id="ARBA00022737"/>
    </source>
</evidence>
<dbReference type="GO" id="GO:0036444">
    <property type="term" value="P:calcium import into the mitochondrion"/>
    <property type="evidence" value="ECO:0007669"/>
    <property type="project" value="TreeGrafter"/>
</dbReference>
<keyword evidence="3" id="KW-0677">Repeat</keyword>
<proteinExistence type="predicted"/>
<dbReference type="OrthoDB" id="10056860at2759"/>
<dbReference type="InterPro" id="IPR039800">
    <property type="entry name" value="MICU1/2/3"/>
</dbReference>
<protein>
    <submittedName>
        <fullName evidence="7">EF-hand domain-containing protein</fullName>
    </submittedName>
</protein>
<keyword evidence="6" id="KW-1185">Reference proteome</keyword>
<organism evidence="7">
    <name type="scientific">Gongylonema pulchrum</name>
    <dbReference type="NCBI Taxonomy" id="637853"/>
    <lineage>
        <taxon>Eukaryota</taxon>
        <taxon>Metazoa</taxon>
        <taxon>Ecdysozoa</taxon>
        <taxon>Nematoda</taxon>
        <taxon>Chromadorea</taxon>
        <taxon>Rhabditida</taxon>
        <taxon>Spirurina</taxon>
        <taxon>Spiruromorpha</taxon>
        <taxon>Spiruroidea</taxon>
        <taxon>Gongylonematidae</taxon>
        <taxon>Gongylonema</taxon>
    </lineage>
</organism>
<dbReference type="EMBL" id="UYRT01103727">
    <property type="protein sequence ID" value="VDN43757.1"/>
    <property type="molecule type" value="Genomic_DNA"/>
</dbReference>
<keyword evidence="4" id="KW-0472">Membrane</keyword>
<evidence type="ECO:0000313" key="6">
    <source>
        <dbReference type="Proteomes" id="UP000271098"/>
    </source>
</evidence>
<sequence>MAVYFFCLRKYSVLLFQGITVEEVEAFFCFLYFIEDVDLALHFYNVAGAGVTGEVLKTVARKVVGREISDRVVDVVMTLFDENEVTDLLLKNAFCVFAEQCSVRLAFVTFAVFQDGVLSQSEFVSIMKKRAKRGLEQPKDTGLIKILDAVGRCTITMAKDLLVLA</sequence>
<dbReference type="PANTHER" id="PTHR12294:SF1">
    <property type="entry name" value="CALCIUM UPTAKE PROTEIN 1, MITOCHONDRIAL"/>
    <property type="match status" value="1"/>
</dbReference>
<evidence type="ECO:0000313" key="7">
    <source>
        <dbReference type="WBParaSite" id="GPUH_0002513301-mRNA-1"/>
    </source>
</evidence>
<dbReference type="Proteomes" id="UP000271098">
    <property type="component" value="Unassembled WGS sequence"/>
</dbReference>
<keyword evidence="2" id="KW-0479">Metal-binding</keyword>
<dbReference type="GO" id="GO:1990246">
    <property type="term" value="C:uniplex complex"/>
    <property type="evidence" value="ECO:0007669"/>
    <property type="project" value="TreeGrafter"/>
</dbReference>
<gene>
    <name evidence="5" type="ORF">GPUH_LOCUS25103</name>
</gene>
<dbReference type="GO" id="GO:0005509">
    <property type="term" value="F:calcium ion binding"/>
    <property type="evidence" value="ECO:0007669"/>
    <property type="project" value="InterPro"/>
</dbReference>
<dbReference type="PANTHER" id="PTHR12294">
    <property type="entry name" value="EF HAND DOMAIN FAMILY A1,A2-RELATED"/>
    <property type="match status" value="1"/>
</dbReference>
<evidence type="ECO:0000313" key="5">
    <source>
        <dbReference type="EMBL" id="VDN43757.1"/>
    </source>
</evidence>
<dbReference type="AlphaFoldDB" id="A0A183EVW2"/>
<dbReference type="GO" id="GO:0051560">
    <property type="term" value="P:mitochondrial calcium ion homeostasis"/>
    <property type="evidence" value="ECO:0007669"/>
    <property type="project" value="TreeGrafter"/>
</dbReference>
<evidence type="ECO:0000256" key="2">
    <source>
        <dbReference type="ARBA" id="ARBA00022723"/>
    </source>
</evidence>
<dbReference type="WBParaSite" id="GPUH_0002513301-mRNA-1">
    <property type="protein sequence ID" value="GPUH_0002513301-mRNA-1"/>
    <property type="gene ID" value="GPUH_0002513301"/>
</dbReference>
<comment type="subcellular location">
    <subcellularLocation>
        <location evidence="1">Mitochondrion inner membrane</location>
    </subcellularLocation>
</comment>
<reference evidence="5 6" key="2">
    <citation type="submission" date="2018-11" db="EMBL/GenBank/DDBJ databases">
        <authorList>
            <consortium name="Pathogen Informatics"/>
        </authorList>
    </citation>
    <scope>NUCLEOTIDE SEQUENCE [LARGE SCALE GENOMIC DNA]</scope>
</reference>
<name>A0A183EVW2_9BILA</name>
<reference evidence="7" key="1">
    <citation type="submission" date="2016-06" db="UniProtKB">
        <authorList>
            <consortium name="WormBaseParasite"/>
        </authorList>
    </citation>
    <scope>IDENTIFICATION</scope>
</reference>